<gene>
    <name evidence="2" type="ORF">AACH06_17415</name>
</gene>
<evidence type="ECO:0000256" key="1">
    <source>
        <dbReference type="SAM" id="SignalP"/>
    </source>
</evidence>
<feature type="chain" id="PRO_5046081273" evidence="1">
    <location>
        <begin position="28"/>
        <end position="209"/>
    </location>
</feature>
<keyword evidence="3" id="KW-1185">Reference proteome</keyword>
<protein>
    <submittedName>
        <fullName evidence="2">Uncharacterized protein</fullName>
    </submittedName>
</protein>
<name>A0ABU9BRL1_9BURK</name>
<evidence type="ECO:0000313" key="2">
    <source>
        <dbReference type="EMBL" id="MEK8032602.1"/>
    </source>
</evidence>
<dbReference type="RefSeq" id="WP_341427023.1">
    <property type="nucleotide sequence ID" value="NZ_JBBUTG010000011.1"/>
</dbReference>
<evidence type="ECO:0000313" key="3">
    <source>
        <dbReference type="Proteomes" id="UP001371218"/>
    </source>
</evidence>
<sequence length="209" mass="22463">MSSSILNRRVIWAAIALSVLSVGQVRAQGVDCTLSADPDIHFDLKIFDQLDDLRDGTLAAPLSRACPAGSPTPDAAYTLSTSEGELRVVRTYKGSQRHAVTTTSSQGVLRIDGFPANVNSVGITAYGSDVNGRYVPRTHLVVTVYAPDGTVMESRTFPGTTRHYSLGATWSVPVGAIELKMLEKQPTADQPVFPTIEAVNLGHDYDMMP</sequence>
<reference evidence="2 3" key="1">
    <citation type="submission" date="2024-04" db="EMBL/GenBank/DDBJ databases">
        <title>Novel species of the genus Ideonella isolated from streams.</title>
        <authorList>
            <person name="Lu H."/>
        </authorList>
    </citation>
    <scope>NUCLEOTIDE SEQUENCE [LARGE SCALE GENOMIC DNA]</scope>
    <source>
        <strain evidence="2 3">DXS29W</strain>
    </source>
</reference>
<accession>A0ABU9BRL1</accession>
<comment type="caution">
    <text evidence="2">The sequence shown here is derived from an EMBL/GenBank/DDBJ whole genome shotgun (WGS) entry which is preliminary data.</text>
</comment>
<proteinExistence type="predicted"/>
<keyword evidence="1" id="KW-0732">Signal</keyword>
<dbReference type="Proteomes" id="UP001371218">
    <property type="component" value="Unassembled WGS sequence"/>
</dbReference>
<dbReference type="EMBL" id="JBBUTG010000011">
    <property type="protein sequence ID" value="MEK8032602.1"/>
    <property type="molecule type" value="Genomic_DNA"/>
</dbReference>
<organism evidence="2 3">
    <name type="scientific">Ideonella lacteola</name>
    <dbReference type="NCBI Taxonomy" id="2984193"/>
    <lineage>
        <taxon>Bacteria</taxon>
        <taxon>Pseudomonadati</taxon>
        <taxon>Pseudomonadota</taxon>
        <taxon>Betaproteobacteria</taxon>
        <taxon>Burkholderiales</taxon>
        <taxon>Sphaerotilaceae</taxon>
        <taxon>Ideonella</taxon>
    </lineage>
</organism>
<feature type="signal peptide" evidence="1">
    <location>
        <begin position="1"/>
        <end position="27"/>
    </location>
</feature>